<dbReference type="AlphaFoldDB" id="A0A914VGK3"/>
<feature type="signal peptide" evidence="1">
    <location>
        <begin position="1"/>
        <end position="20"/>
    </location>
</feature>
<accession>A0A914VGK3</accession>
<feature type="chain" id="PRO_5037885117" evidence="1">
    <location>
        <begin position="21"/>
        <end position="79"/>
    </location>
</feature>
<evidence type="ECO:0000313" key="2">
    <source>
        <dbReference type="Proteomes" id="UP000887566"/>
    </source>
</evidence>
<proteinExistence type="predicted"/>
<name>A0A914VGK3_9BILA</name>
<evidence type="ECO:0000313" key="3">
    <source>
        <dbReference type="WBParaSite" id="PSAMB.scaffold1981size26265.g15867.t1"/>
    </source>
</evidence>
<keyword evidence="1" id="KW-0732">Signal</keyword>
<dbReference type="WBParaSite" id="PSAMB.scaffold1981size26265.g15867.t1">
    <property type="protein sequence ID" value="PSAMB.scaffold1981size26265.g15867.t1"/>
    <property type="gene ID" value="PSAMB.scaffold1981size26265.g15867"/>
</dbReference>
<keyword evidence="2" id="KW-1185">Reference proteome</keyword>
<protein>
    <submittedName>
        <fullName evidence="3">Uncharacterized protein</fullName>
    </submittedName>
</protein>
<sequence length="79" mass="8977">MEAFLRLPLFFLLLCAYGDAFLFQCKPGYSLHKMKSYFIAGQRDRVFFGFGCSFASQDGGRELLIPALEVKPSSDDLRK</sequence>
<organism evidence="2 3">
    <name type="scientific">Plectus sambesii</name>
    <dbReference type="NCBI Taxonomy" id="2011161"/>
    <lineage>
        <taxon>Eukaryota</taxon>
        <taxon>Metazoa</taxon>
        <taxon>Ecdysozoa</taxon>
        <taxon>Nematoda</taxon>
        <taxon>Chromadorea</taxon>
        <taxon>Plectida</taxon>
        <taxon>Plectina</taxon>
        <taxon>Plectoidea</taxon>
        <taxon>Plectidae</taxon>
        <taxon>Plectus</taxon>
    </lineage>
</organism>
<dbReference type="Proteomes" id="UP000887566">
    <property type="component" value="Unplaced"/>
</dbReference>
<evidence type="ECO:0000256" key="1">
    <source>
        <dbReference type="SAM" id="SignalP"/>
    </source>
</evidence>
<reference evidence="3" key="1">
    <citation type="submission" date="2022-11" db="UniProtKB">
        <authorList>
            <consortium name="WormBaseParasite"/>
        </authorList>
    </citation>
    <scope>IDENTIFICATION</scope>
</reference>